<dbReference type="STRING" id="706191.PANA_0542"/>
<evidence type="ECO:0000256" key="1">
    <source>
        <dbReference type="SAM" id="Phobius"/>
    </source>
</evidence>
<proteinExistence type="predicted"/>
<reference evidence="2 3" key="1">
    <citation type="journal article" date="2010" name="J. Bacteriol.">
        <title>Genome sequence of Pantoea ananatis LMG20103, the causative agent of Eucalyptus blight and dieback.</title>
        <authorList>
            <person name="De Maayer P."/>
            <person name="Chan W.Y."/>
            <person name="Venter S.N."/>
            <person name="Toth I.K."/>
            <person name="Birch P.R."/>
            <person name="Joubert F."/>
            <person name="Coutinho T.A."/>
        </authorList>
    </citation>
    <scope>NUCLEOTIDE SEQUENCE [LARGE SCALE GENOMIC DNA]</scope>
    <source>
        <strain evidence="2 3">LMG 20103</strain>
    </source>
</reference>
<dbReference type="KEGG" id="pam:PANA_0542"/>
<name>D4GIW4_PANAM</name>
<dbReference type="Proteomes" id="UP000001702">
    <property type="component" value="Chromosome"/>
</dbReference>
<evidence type="ECO:0000313" key="3">
    <source>
        <dbReference type="Proteomes" id="UP000001702"/>
    </source>
</evidence>
<feature type="transmembrane region" description="Helical" evidence="1">
    <location>
        <begin position="7"/>
        <end position="27"/>
    </location>
</feature>
<gene>
    <name evidence="2" type="ordered locus">PANA_0542</name>
</gene>
<keyword evidence="1" id="KW-0472">Membrane</keyword>
<protein>
    <submittedName>
        <fullName evidence="2">Uncharacterized protein</fullName>
    </submittedName>
</protein>
<feature type="transmembrane region" description="Helical" evidence="1">
    <location>
        <begin position="47"/>
        <end position="70"/>
    </location>
</feature>
<keyword evidence="1" id="KW-0812">Transmembrane</keyword>
<dbReference type="HOGENOM" id="CLU_193842_0_0_6"/>
<organism evidence="2 3">
    <name type="scientific">Pantoea ananatis (strain LMG 20103)</name>
    <dbReference type="NCBI Taxonomy" id="706191"/>
    <lineage>
        <taxon>Bacteria</taxon>
        <taxon>Pseudomonadati</taxon>
        <taxon>Pseudomonadota</taxon>
        <taxon>Gammaproteobacteria</taxon>
        <taxon>Enterobacterales</taxon>
        <taxon>Erwiniaceae</taxon>
        <taxon>Pantoea</taxon>
    </lineage>
</organism>
<keyword evidence="1" id="KW-1133">Transmembrane helix</keyword>
<dbReference type="AlphaFoldDB" id="D4GIW4"/>
<evidence type="ECO:0000313" key="2">
    <source>
        <dbReference type="EMBL" id="ADD75709.1"/>
    </source>
</evidence>
<dbReference type="EMBL" id="CP001875">
    <property type="protein sequence ID" value="ADD75709.1"/>
    <property type="molecule type" value="Genomic_DNA"/>
</dbReference>
<accession>D4GIW4</accession>
<dbReference type="eggNOG" id="ENOG5031I7A">
    <property type="taxonomic scope" value="Bacteria"/>
</dbReference>
<sequence length="75" mass="8632">MWCEMKIAIFIIVLLAAFVLIPDSWITTLFMSHITIEGDGEEAMNSYSFTFIVVKFVLSLVLAVLASWGYRKRKR</sequence>
<keyword evidence="3" id="KW-1185">Reference proteome</keyword>